<keyword evidence="4 10" id="KW-1133">Transmembrane helix</keyword>
<feature type="domain" description="Cation/H+ exchanger transmembrane" evidence="12">
    <location>
        <begin position="64"/>
        <end position="456"/>
    </location>
</feature>
<name>A0A0R3SVB4_HYMDI</name>
<feature type="transmembrane region" description="Helical" evidence="10">
    <location>
        <begin position="45"/>
        <end position="63"/>
    </location>
</feature>
<feature type="transmembrane region" description="Helical" evidence="10">
    <location>
        <begin position="244"/>
        <end position="269"/>
    </location>
</feature>
<feature type="transmembrane region" description="Helical" evidence="10">
    <location>
        <begin position="297"/>
        <end position="315"/>
    </location>
</feature>
<dbReference type="Gene3D" id="6.10.140.1330">
    <property type="match status" value="1"/>
</dbReference>
<evidence type="ECO:0000256" key="2">
    <source>
        <dbReference type="ARBA" id="ARBA00022448"/>
    </source>
</evidence>
<comment type="subcellular location">
    <subcellularLocation>
        <location evidence="1">Membrane</location>
        <topology evidence="1">Multi-pass membrane protein</topology>
    </subcellularLocation>
</comment>
<dbReference type="STRING" id="6216.A0A0R3SVB4"/>
<keyword evidence="7 10" id="KW-0472">Membrane</keyword>
<keyword evidence="2 9" id="KW-0813">Transport</keyword>
<dbReference type="Proteomes" id="UP000274504">
    <property type="component" value="Unassembled WGS sequence"/>
</dbReference>
<dbReference type="NCBIfam" id="TIGR00840">
    <property type="entry name" value="b_cpa1"/>
    <property type="match status" value="1"/>
</dbReference>
<keyword evidence="8 9" id="KW-0739">Sodium transport</keyword>
<dbReference type="GO" id="GO:0015386">
    <property type="term" value="F:potassium:proton antiporter activity"/>
    <property type="evidence" value="ECO:0007669"/>
    <property type="project" value="TreeGrafter"/>
</dbReference>
<evidence type="ECO:0000256" key="1">
    <source>
        <dbReference type="ARBA" id="ARBA00004141"/>
    </source>
</evidence>
<dbReference type="EMBL" id="UYSG01011305">
    <property type="protein sequence ID" value="VDL61878.1"/>
    <property type="molecule type" value="Genomic_DNA"/>
</dbReference>
<evidence type="ECO:0000256" key="11">
    <source>
        <dbReference type="SAM" id="SignalP"/>
    </source>
</evidence>
<keyword evidence="9" id="KW-0050">Antiport</keyword>
<feature type="transmembrane region" description="Helical" evidence="10">
    <location>
        <begin position="336"/>
        <end position="354"/>
    </location>
</feature>
<dbReference type="OrthoDB" id="196264at2759"/>
<dbReference type="AlphaFoldDB" id="A0A0R3SVB4"/>
<feature type="transmembrane region" description="Helical" evidence="10">
    <location>
        <begin position="276"/>
        <end position="291"/>
    </location>
</feature>
<evidence type="ECO:0000256" key="9">
    <source>
        <dbReference type="RuleBase" id="RU003722"/>
    </source>
</evidence>
<dbReference type="GO" id="GO:0051453">
    <property type="term" value="P:regulation of intracellular pH"/>
    <property type="evidence" value="ECO:0007669"/>
    <property type="project" value="TreeGrafter"/>
</dbReference>
<keyword evidence="3 9" id="KW-0812">Transmembrane</keyword>
<dbReference type="GO" id="GO:0015385">
    <property type="term" value="F:sodium:proton antiporter activity"/>
    <property type="evidence" value="ECO:0007669"/>
    <property type="project" value="InterPro"/>
</dbReference>
<keyword evidence="6 9" id="KW-0406">Ion transport</keyword>
<evidence type="ECO:0000256" key="5">
    <source>
        <dbReference type="ARBA" id="ARBA00023053"/>
    </source>
</evidence>
<evidence type="ECO:0000256" key="6">
    <source>
        <dbReference type="ARBA" id="ARBA00023065"/>
    </source>
</evidence>
<dbReference type="WBParaSite" id="HDID_0000950401-mRNA-1">
    <property type="protein sequence ID" value="HDID_0000950401-mRNA-1"/>
    <property type="gene ID" value="HDID_0000950401"/>
</dbReference>
<reference evidence="13 14" key="2">
    <citation type="submission" date="2018-11" db="EMBL/GenBank/DDBJ databases">
        <authorList>
            <consortium name="Pathogen Informatics"/>
        </authorList>
    </citation>
    <scope>NUCLEOTIDE SEQUENCE [LARGE SCALE GENOMIC DNA]</scope>
</reference>
<feature type="transmembrane region" description="Helical" evidence="10">
    <location>
        <begin position="430"/>
        <end position="451"/>
    </location>
</feature>
<keyword evidence="11" id="KW-0732">Signal</keyword>
<feature type="transmembrane region" description="Helical" evidence="10">
    <location>
        <begin position="203"/>
        <end position="224"/>
    </location>
</feature>
<keyword evidence="5" id="KW-0915">Sodium</keyword>
<organism evidence="15">
    <name type="scientific">Hymenolepis diminuta</name>
    <name type="common">Rat tapeworm</name>
    <dbReference type="NCBI Taxonomy" id="6216"/>
    <lineage>
        <taxon>Eukaryota</taxon>
        <taxon>Metazoa</taxon>
        <taxon>Spiralia</taxon>
        <taxon>Lophotrochozoa</taxon>
        <taxon>Platyhelminthes</taxon>
        <taxon>Cestoda</taxon>
        <taxon>Eucestoda</taxon>
        <taxon>Cyclophyllidea</taxon>
        <taxon>Hymenolepididae</taxon>
        <taxon>Hymenolepis</taxon>
    </lineage>
</organism>
<dbReference type="InterPro" id="IPR006153">
    <property type="entry name" value="Cation/H_exchanger_TM"/>
</dbReference>
<reference evidence="15" key="1">
    <citation type="submission" date="2017-02" db="UniProtKB">
        <authorList>
            <consortium name="WormBaseParasite"/>
        </authorList>
    </citation>
    <scope>IDENTIFICATION</scope>
</reference>
<feature type="chain" id="PRO_5043131509" description="Sodium/hydrogen exchanger" evidence="11">
    <location>
        <begin position="22"/>
        <end position="671"/>
    </location>
</feature>
<dbReference type="Pfam" id="PF00999">
    <property type="entry name" value="Na_H_Exchanger"/>
    <property type="match status" value="1"/>
</dbReference>
<evidence type="ECO:0000256" key="4">
    <source>
        <dbReference type="ARBA" id="ARBA00022989"/>
    </source>
</evidence>
<dbReference type="GO" id="GO:0005886">
    <property type="term" value="C:plasma membrane"/>
    <property type="evidence" value="ECO:0007669"/>
    <property type="project" value="TreeGrafter"/>
</dbReference>
<evidence type="ECO:0000256" key="7">
    <source>
        <dbReference type="ARBA" id="ARBA00023136"/>
    </source>
</evidence>
<evidence type="ECO:0000259" key="12">
    <source>
        <dbReference type="Pfam" id="PF00999"/>
    </source>
</evidence>
<sequence>MTSPTIALSLTPILLISLCLAQSPSTPNEQIVIKLADWKIDYFGSYLAFLGALIFLTLFKSFYPKIPYIAEYIPQSLILIVVGIAIAAVLKASGFSFDDSKLELTPELFFNFLLPPIVLDASYNLSNRTFGDFLGSILIYAVIGTLMNFFIIGPVMYGLDIAGAMEPDLLDIPLSNYFLFAALIVAVDPVAVLVTFQEIGVNLGLYFTVFGESLLNDAVTVVLYEIMCEFASATSISIEEVGYGIASFFTISFGGVVTGSLMGVISCIFTRWKTHLASILIFILAIFSYYITNCIGWSGIIAIVCCGLIQSGYAFHNVSTELVTTLQEIVRQLAEVSEALIFFLLGFQIMTTQLEWSSGFCLWAFVVCTLARGVSVLLLSQIVNRLKINNMRIGYREQLIMIYGGLRGAVASSLAFLLKDLEEVNEEVKRIIITCTLFIIAVTVGFQGLTVKPLVKLIQIKLEEKQTLSVLTDLSCRIVDHTLAGVESIIGSVGRNSFRELIARMDFTFIRPVLQRYPVRHDAKVLRTYEQIALNLHLASVKPDMSEEYLRNLPETLVNRFLSGQIAAGGNQRYRRRDEEIGVFEVVTDVPLRRRESQGRIRRRRLSNVEDGGPEWIRPTSMISERPRNSERQYRERFFTVIRRKSEISRANMSDPAHLRLSSYSDMPYDT</sequence>
<protein>
    <recommendedName>
        <fullName evidence="9">Sodium/hydrogen exchanger</fullName>
    </recommendedName>
</protein>
<dbReference type="InterPro" id="IPR004709">
    <property type="entry name" value="NaH_exchanger"/>
</dbReference>
<evidence type="ECO:0000256" key="3">
    <source>
        <dbReference type="ARBA" id="ARBA00022692"/>
    </source>
</evidence>
<feature type="transmembrane region" description="Helical" evidence="10">
    <location>
        <begin position="360"/>
        <end position="379"/>
    </location>
</feature>
<comment type="similarity">
    <text evidence="9">Belongs to the monovalent cation:proton antiporter 1 (CPA1) transporter (TC 2.A.36) family.</text>
</comment>
<proteinExistence type="inferred from homology"/>
<evidence type="ECO:0000313" key="14">
    <source>
        <dbReference type="Proteomes" id="UP000274504"/>
    </source>
</evidence>
<dbReference type="GO" id="GO:0098719">
    <property type="term" value="P:sodium ion import across plasma membrane"/>
    <property type="evidence" value="ECO:0007669"/>
    <property type="project" value="TreeGrafter"/>
</dbReference>
<dbReference type="PANTHER" id="PTHR10110">
    <property type="entry name" value="SODIUM/HYDROGEN EXCHANGER"/>
    <property type="match status" value="1"/>
</dbReference>
<evidence type="ECO:0000256" key="8">
    <source>
        <dbReference type="ARBA" id="ARBA00023201"/>
    </source>
</evidence>
<evidence type="ECO:0000313" key="15">
    <source>
        <dbReference type="WBParaSite" id="HDID_0000950401-mRNA-1"/>
    </source>
</evidence>
<feature type="signal peptide" evidence="11">
    <location>
        <begin position="1"/>
        <end position="21"/>
    </location>
</feature>
<dbReference type="PANTHER" id="PTHR10110:SF126">
    <property type="entry name" value="NA(+)_H(+) EXCHANGER PROTEIN 7"/>
    <property type="match status" value="1"/>
</dbReference>
<gene>
    <name evidence="13" type="ORF">HDID_LOCUS9502</name>
</gene>
<accession>A0A0R3SVB4</accession>
<dbReference type="PRINTS" id="PR01084">
    <property type="entry name" value="NAHEXCHNGR"/>
</dbReference>
<feature type="transmembrane region" description="Helical" evidence="10">
    <location>
        <begin position="137"/>
        <end position="157"/>
    </location>
</feature>
<dbReference type="InterPro" id="IPR018422">
    <property type="entry name" value="Cation/H_exchanger_CPA1"/>
</dbReference>
<feature type="transmembrane region" description="Helical" evidence="10">
    <location>
        <begin position="75"/>
        <end position="96"/>
    </location>
</feature>
<evidence type="ECO:0000256" key="10">
    <source>
        <dbReference type="SAM" id="Phobius"/>
    </source>
</evidence>
<feature type="transmembrane region" description="Helical" evidence="10">
    <location>
        <begin position="177"/>
        <end position="196"/>
    </location>
</feature>
<evidence type="ECO:0000313" key="13">
    <source>
        <dbReference type="EMBL" id="VDL61878.1"/>
    </source>
</evidence>